<accession>A0ABN8MR52</accession>
<evidence type="ECO:0000313" key="1">
    <source>
        <dbReference type="EMBL" id="CAH3032439.1"/>
    </source>
</evidence>
<comment type="caution">
    <text evidence="1">The sequence shown here is derived from an EMBL/GenBank/DDBJ whole genome shotgun (WGS) entry which is preliminary data.</text>
</comment>
<sequence>MNALSYSSSGVKNDTIGNSFSQQAHLNATSSDLYVVISNDQTVQGKVIDGDAHVHHTLTDAVDIPDNTFWMQDGADDTVDQTKGKFI</sequence>
<reference evidence="1 2" key="1">
    <citation type="submission" date="2022-05" db="EMBL/GenBank/DDBJ databases">
        <authorList>
            <consortium name="Genoscope - CEA"/>
            <person name="William W."/>
        </authorList>
    </citation>
    <scope>NUCLEOTIDE SEQUENCE [LARGE SCALE GENOMIC DNA]</scope>
</reference>
<protein>
    <submittedName>
        <fullName evidence="1">Uncharacterized protein</fullName>
    </submittedName>
</protein>
<dbReference type="EMBL" id="CALNXK010000001">
    <property type="protein sequence ID" value="CAH3032439.1"/>
    <property type="molecule type" value="Genomic_DNA"/>
</dbReference>
<evidence type="ECO:0000313" key="2">
    <source>
        <dbReference type="Proteomes" id="UP001159405"/>
    </source>
</evidence>
<dbReference type="Proteomes" id="UP001159405">
    <property type="component" value="Unassembled WGS sequence"/>
</dbReference>
<keyword evidence="2" id="KW-1185">Reference proteome</keyword>
<name>A0ABN8MR52_9CNID</name>
<gene>
    <name evidence="1" type="ORF">PLOB_00000506</name>
</gene>
<organism evidence="1 2">
    <name type="scientific">Porites lobata</name>
    <dbReference type="NCBI Taxonomy" id="104759"/>
    <lineage>
        <taxon>Eukaryota</taxon>
        <taxon>Metazoa</taxon>
        <taxon>Cnidaria</taxon>
        <taxon>Anthozoa</taxon>
        <taxon>Hexacorallia</taxon>
        <taxon>Scleractinia</taxon>
        <taxon>Fungiina</taxon>
        <taxon>Poritidae</taxon>
        <taxon>Porites</taxon>
    </lineage>
</organism>
<proteinExistence type="predicted"/>